<keyword evidence="2" id="KW-0238">DNA-binding</keyword>
<sequence length="114" mass="12795">MMAEELKLITAPELEAAHDIFKLLSNPTRLQILYILEQGSLNVGQIVSVLDMEQSAISHQLALLREGHLIKMERVGKSIYYGLDDPHVLDIINETLEHVGHIAKGQPWQAESND</sequence>
<gene>
    <name evidence="5" type="ORF">IV67_GL000998</name>
</gene>
<dbReference type="InterPro" id="IPR036388">
    <property type="entry name" value="WH-like_DNA-bd_sf"/>
</dbReference>
<evidence type="ECO:0000256" key="2">
    <source>
        <dbReference type="ARBA" id="ARBA00023125"/>
    </source>
</evidence>
<dbReference type="AlphaFoldDB" id="A0A0R2JF07"/>
<dbReference type="STRING" id="1620.IV67_GL000998"/>
<dbReference type="GO" id="GO:0003677">
    <property type="term" value="F:DNA binding"/>
    <property type="evidence" value="ECO:0007669"/>
    <property type="project" value="UniProtKB-KW"/>
</dbReference>
<keyword evidence="6" id="KW-1185">Reference proteome</keyword>
<evidence type="ECO:0000256" key="1">
    <source>
        <dbReference type="ARBA" id="ARBA00023015"/>
    </source>
</evidence>
<dbReference type="InterPro" id="IPR001845">
    <property type="entry name" value="HTH_ArsR_DNA-bd_dom"/>
</dbReference>
<accession>A0A0R2JF07</accession>
<dbReference type="RefSeq" id="WP_419155454.1">
    <property type="nucleotide sequence ID" value="NZ_CBDALJ010000022.1"/>
</dbReference>
<reference evidence="5 6" key="1">
    <citation type="journal article" date="2015" name="Genome Announc.">
        <title>Expanding the biotechnology potential of lactobacilli through comparative genomics of 213 strains and associated genera.</title>
        <authorList>
            <person name="Sun Z."/>
            <person name="Harris H.M."/>
            <person name="McCann A."/>
            <person name="Guo C."/>
            <person name="Argimon S."/>
            <person name="Zhang W."/>
            <person name="Yang X."/>
            <person name="Jeffery I.B."/>
            <person name="Cooney J.C."/>
            <person name="Kagawa T.F."/>
            <person name="Liu W."/>
            <person name="Song Y."/>
            <person name="Salvetti E."/>
            <person name="Wrobel A."/>
            <person name="Rasinkangas P."/>
            <person name="Parkhill J."/>
            <person name="Rea M.C."/>
            <person name="O'Sullivan O."/>
            <person name="Ritari J."/>
            <person name="Douillard F.P."/>
            <person name="Paul Ross R."/>
            <person name="Yang R."/>
            <person name="Briner A.E."/>
            <person name="Felis G.E."/>
            <person name="de Vos W.M."/>
            <person name="Barrangou R."/>
            <person name="Klaenhammer T.R."/>
            <person name="Caufield P.W."/>
            <person name="Cui Y."/>
            <person name="Zhang H."/>
            <person name="O'Toole P.W."/>
        </authorList>
    </citation>
    <scope>NUCLEOTIDE SEQUENCE [LARGE SCALE GENOMIC DNA]</scope>
    <source>
        <strain evidence="5 6">DSM 20014</strain>
    </source>
</reference>
<evidence type="ECO:0000259" key="4">
    <source>
        <dbReference type="PROSITE" id="PS50987"/>
    </source>
</evidence>
<proteinExistence type="predicted"/>
<dbReference type="SUPFAM" id="SSF46785">
    <property type="entry name" value="Winged helix' DNA-binding domain"/>
    <property type="match status" value="1"/>
</dbReference>
<dbReference type="InterPro" id="IPR051011">
    <property type="entry name" value="Metal_resp_trans_reg"/>
</dbReference>
<organism evidence="5 6">
    <name type="scientific">Weissella minor</name>
    <dbReference type="NCBI Taxonomy" id="1620"/>
    <lineage>
        <taxon>Bacteria</taxon>
        <taxon>Bacillati</taxon>
        <taxon>Bacillota</taxon>
        <taxon>Bacilli</taxon>
        <taxon>Lactobacillales</taxon>
        <taxon>Lactobacillaceae</taxon>
        <taxon>Weissella</taxon>
    </lineage>
</organism>
<evidence type="ECO:0000313" key="6">
    <source>
        <dbReference type="Proteomes" id="UP000051673"/>
    </source>
</evidence>
<dbReference type="PANTHER" id="PTHR43132:SF6">
    <property type="entry name" value="HTH-TYPE TRANSCRIPTIONAL REPRESSOR CZRA"/>
    <property type="match status" value="1"/>
</dbReference>
<dbReference type="InterPro" id="IPR036390">
    <property type="entry name" value="WH_DNA-bd_sf"/>
</dbReference>
<name>A0A0R2JF07_9LACO</name>
<protein>
    <recommendedName>
        <fullName evidence="4">HTH arsR-type domain-containing protein</fullName>
    </recommendedName>
</protein>
<comment type="caution">
    <text evidence="5">The sequence shown here is derived from an EMBL/GenBank/DDBJ whole genome shotgun (WGS) entry which is preliminary data.</text>
</comment>
<keyword evidence="3" id="KW-0804">Transcription</keyword>
<dbReference type="GO" id="GO:0003700">
    <property type="term" value="F:DNA-binding transcription factor activity"/>
    <property type="evidence" value="ECO:0007669"/>
    <property type="project" value="InterPro"/>
</dbReference>
<dbReference type="EMBL" id="JQCD01000031">
    <property type="protein sequence ID" value="KRN75950.1"/>
    <property type="molecule type" value="Genomic_DNA"/>
</dbReference>
<dbReference type="Gene3D" id="1.10.10.10">
    <property type="entry name" value="Winged helix-like DNA-binding domain superfamily/Winged helix DNA-binding domain"/>
    <property type="match status" value="1"/>
</dbReference>
<dbReference type="SMART" id="SM00418">
    <property type="entry name" value="HTH_ARSR"/>
    <property type="match status" value="1"/>
</dbReference>
<dbReference type="PANTHER" id="PTHR43132">
    <property type="entry name" value="ARSENICAL RESISTANCE OPERON REPRESSOR ARSR-RELATED"/>
    <property type="match status" value="1"/>
</dbReference>
<dbReference type="InterPro" id="IPR011991">
    <property type="entry name" value="ArsR-like_HTH"/>
</dbReference>
<evidence type="ECO:0000313" key="5">
    <source>
        <dbReference type="EMBL" id="KRN75950.1"/>
    </source>
</evidence>
<dbReference type="PROSITE" id="PS50987">
    <property type="entry name" value="HTH_ARSR_2"/>
    <property type="match status" value="1"/>
</dbReference>
<dbReference type="Proteomes" id="UP000051673">
    <property type="component" value="Unassembled WGS sequence"/>
</dbReference>
<evidence type="ECO:0000256" key="3">
    <source>
        <dbReference type="ARBA" id="ARBA00023163"/>
    </source>
</evidence>
<keyword evidence="1" id="KW-0805">Transcription regulation</keyword>
<dbReference type="PRINTS" id="PR00778">
    <property type="entry name" value="HTHARSR"/>
</dbReference>
<dbReference type="NCBIfam" id="NF033788">
    <property type="entry name" value="HTH_metalloreg"/>
    <property type="match status" value="1"/>
</dbReference>
<dbReference type="CDD" id="cd00090">
    <property type="entry name" value="HTH_ARSR"/>
    <property type="match status" value="1"/>
</dbReference>
<dbReference type="Pfam" id="PF01022">
    <property type="entry name" value="HTH_5"/>
    <property type="match status" value="1"/>
</dbReference>
<feature type="domain" description="HTH arsR-type" evidence="4">
    <location>
        <begin position="9"/>
        <end position="103"/>
    </location>
</feature>
<dbReference type="PATRIC" id="fig|1620.3.peg.1013"/>